<dbReference type="PANTHER" id="PTHR44027">
    <property type="entry name" value="DNAJ HOMOLOG SUBFAMILY C MEMBER 5 HOMOLOG"/>
    <property type="match status" value="1"/>
</dbReference>
<keyword evidence="10" id="KW-1185">Reference proteome</keyword>
<keyword evidence="5" id="KW-0449">Lipoprotein</keyword>
<dbReference type="GO" id="GO:0005737">
    <property type="term" value="C:cytoplasm"/>
    <property type="evidence" value="ECO:0007669"/>
    <property type="project" value="UniProtKB-ARBA"/>
</dbReference>
<evidence type="ECO:0000256" key="4">
    <source>
        <dbReference type="ARBA" id="ARBA00023186"/>
    </source>
</evidence>
<dbReference type="InterPro" id="IPR036869">
    <property type="entry name" value="J_dom_sf"/>
</dbReference>
<keyword evidence="4" id="KW-0143">Chaperone</keyword>
<dbReference type="SUPFAM" id="SSF46565">
    <property type="entry name" value="Chaperone J-domain"/>
    <property type="match status" value="1"/>
</dbReference>
<name>A0AAN5I3I8_9BILA</name>
<dbReference type="EMBL" id="BTRK01000004">
    <property type="protein sequence ID" value="GMR50175.1"/>
    <property type="molecule type" value="Genomic_DNA"/>
</dbReference>
<evidence type="ECO:0000256" key="7">
    <source>
        <dbReference type="SAM" id="Phobius"/>
    </source>
</evidence>
<keyword evidence="3" id="KW-0564">Palmitate</keyword>
<dbReference type="GO" id="GO:0061177">
    <property type="term" value="C:type Is terminal bouton"/>
    <property type="evidence" value="ECO:0007669"/>
    <property type="project" value="TreeGrafter"/>
</dbReference>
<evidence type="ECO:0000256" key="3">
    <source>
        <dbReference type="ARBA" id="ARBA00023139"/>
    </source>
</evidence>
<dbReference type="Gene3D" id="1.10.287.110">
    <property type="entry name" value="DnaJ domain"/>
    <property type="match status" value="1"/>
</dbReference>
<evidence type="ECO:0000256" key="5">
    <source>
        <dbReference type="ARBA" id="ARBA00023288"/>
    </source>
</evidence>
<evidence type="ECO:0000313" key="10">
    <source>
        <dbReference type="Proteomes" id="UP001328107"/>
    </source>
</evidence>
<keyword evidence="2 7" id="KW-0472">Membrane</keyword>
<evidence type="ECO:0000313" key="9">
    <source>
        <dbReference type="EMBL" id="GMR50175.1"/>
    </source>
</evidence>
<dbReference type="SMART" id="SM00271">
    <property type="entry name" value="DnaJ"/>
    <property type="match status" value="1"/>
</dbReference>
<proteinExistence type="predicted"/>
<dbReference type="AlphaFoldDB" id="A0AAN5I3I8"/>
<feature type="region of interest" description="Disordered" evidence="6">
    <location>
        <begin position="1"/>
        <end position="45"/>
    </location>
</feature>
<dbReference type="InterPro" id="IPR001623">
    <property type="entry name" value="DnaJ_domain"/>
</dbReference>
<evidence type="ECO:0000256" key="2">
    <source>
        <dbReference type="ARBA" id="ARBA00023136"/>
    </source>
</evidence>
<keyword evidence="7" id="KW-0812">Transmembrane</keyword>
<gene>
    <name evidence="9" type="ORF">PMAYCL1PPCAC_20370</name>
</gene>
<feature type="compositionally biased region" description="Low complexity" evidence="6">
    <location>
        <begin position="229"/>
        <end position="241"/>
    </location>
</feature>
<evidence type="ECO:0000256" key="1">
    <source>
        <dbReference type="ARBA" id="ARBA00004635"/>
    </source>
</evidence>
<dbReference type="PANTHER" id="PTHR44027:SF7">
    <property type="entry name" value="DNAJ HOMOLOG SUBFAMILY C MEMBER 5 HOMOLOG"/>
    <property type="match status" value="1"/>
</dbReference>
<dbReference type="GO" id="GO:1900073">
    <property type="term" value="P:regulation of neuromuscular synaptic transmission"/>
    <property type="evidence" value="ECO:0007669"/>
    <property type="project" value="TreeGrafter"/>
</dbReference>
<comment type="subcellular location">
    <subcellularLocation>
        <location evidence="1">Membrane</location>
        <topology evidence="1">Lipid-anchor</topology>
    </subcellularLocation>
</comment>
<evidence type="ECO:0000256" key="6">
    <source>
        <dbReference type="SAM" id="MobiDB-lite"/>
    </source>
</evidence>
<dbReference type="InterPro" id="IPR051434">
    <property type="entry name" value="DnaJ_C_subfamily_member5"/>
</dbReference>
<keyword evidence="7" id="KW-1133">Transmembrane helix</keyword>
<accession>A0AAN5I3I8</accession>
<dbReference type="PROSITE" id="PS50076">
    <property type="entry name" value="DNAJ_2"/>
    <property type="match status" value="1"/>
</dbReference>
<feature type="region of interest" description="Disordered" evidence="6">
    <location>
        <begin position="175"/>
        <end position="266"/>
    </location>
</feature>
<dbReference type="PRINTS" id="PR00625">
    <property type="entry name" value="JDOMAIN"/>
</dbReference>
<feature type="transmembrane region" description="Helical" evidence="7">
    <location>
        <begin position="139"/>
        <end position="165"/>
    </location>
</feature>
<dbReference type="Proteomes" id="UP001328107">
    <property type="component" value="Unassembled WGS sequence"/>
</dbReference>
<dbReference type="Pfam" id="PF00226">
    <property type="entry name" value="DnaJ"/>
    <property type="match status" value="1"/>
</dbReference>
<comment type="caution">
    <text evidence="9">The sequence shown here is derived from an EMBL/GenBank/DDBJ whole genome shotgun (WGS) entry which is preliminary data.</text>
</comment>
<reference evidence="10" key="1">
    <citation type="submission" date="2022-10" db="EMBL/GenBank/DDBJ databases">
        <title>Genome assembly of Pristionchus species.</title>
        <authorList>
            <person name="Yoshida K."/>
            <person name="Sommer R.J."/>
        </authorList>
    </citation>
    <scope>NUCLEOTIDE SEQUENCE [LARGE SCALE GENOMIC DNA]</scope>
    <source>
        <strain evidence="10">RS5460</strain>
    </source>
</reference>
<evidence type="ECO:0000259" key="8">
    <source>
        <dbReference type="PROSITE" id="PS50076"/>
    </source>
</evidence>
<feature type="domain" description="J" evidence="8">
    <location>
        <begin position="46"/>
        <end position="112"/>
    </location>
</feature>
<organism evidence="9 10">
    <name type="scientific">Pristionchus mayeri</name>
    <dbReference type="NCBI Taxonomy" id="1317129"/>
    <lineage>
        <taxon>Eukaryota</taxon>
        <taxon>Metazoa</taxon>
        <taxon>Ecdysozoa</taxon>
        <taxon>Nematoda</taxon>
        <taxon>Chromadorea</taxon>
        <taxon>Rhabditida</taxon>
        <taxon>Rhabditina</taxon>
        <taxon>Diplogasteromorpha</taxon>
        <taxon>Diplogasteroidea</taxon>
        <taxon>Neodiplogasteridae</taxon>
        <taxon>Pristionchus</taxon>
    </lineage>
</organism>
<dbReference type="GO" id="GO:0016020">
    <property type="term" value="C:membrane"/>
    <property type="evidence" value="ECO:0007669"/>
    <property type="project" value="UniProtKB-SubCell"/>
</dbReference>
<protein>
    <recommendedName>
        <fullName evidence="8">J domain-containing protein</fullName>
    </recommendedName>
</protein>
<dbReference type="CDD" id="cd06257">
    <property type="entry name" value="DnaJ"/>
    <property type="match status" value="1"/>
</dbReference>
<sequence>MAGSPLLERAGSSSSNAMGSPERSAEEGEASSSEQRPPTKDEKNMALYNTLGIGKKATDDEIKKAYRKLALKYHPDKNLDGDPEKTEKFKEINYANGILSNPNKRKVYDEMGDAGLKLMEQFGEDEKLLQIFLKPWFKWVFFAFGVLTCGFCCCCCFCCCCYFCFGRCKPKHPDEEEFDPAGGEEGGDGSRSSPVIATQPGADGDTGNRPPVVIAMPPPSGGATIIAMPPSEAAAAPPSSSHDQEPPTSPSKDGSHPARYGSVDLS</sequence>